<evidence type="ECO:0000313" key="2">
    <source>
        <dbReference type="EMBL" id="KAJ8486605.1"/>
    </source>
</evidence>
<name>A0AAV8QXC8_ENSVE</name>
<evidence type="ECO:0000256" key="1">
    <source>
        <dbReference type="SAM" id="MobiDB-lite"/>
    </source>
</evidence>
<dbReference type="InterPro" id="IPR006502">
    <property type="entry name" value="PDDEXK-like"/>
</dbReference>
<protein>
    <submittedName>
        <fullName evidence="2">Uncharacterized protein</fullName>
    </submittedName>
</protein>
<dbReference type="PANTHER" id="PTHR31579">
    <property type="entry name" value="OS03G0796600 PROTEIN"/>
    <property type="match status" value="1"/>
</dbReference>
<dbReference type="EMBL" id="JAQQAF010000005">
    <property type="protein sequence ID" value="KAJ8486605.1"/>
    <property type="molecule type" value="Genomic_DNA"/>
</dbReference>
<reference evidence="2 3" key="1">
    <citation type="submission" date="2022-12" db="EMBL/GenBank/DDBJ databases">
        <title>Chromosome-scale assembly of the Ensete ventricosum genome.</title>
        <authorList>
            <person name="Dussert Y."/>
            <person name="Stocks J."/>
            <person name="Wendawek A."/>
            <person name="Woldeyes F."/>
            <person name="Nichols R.A."/>
            <person name="Borrell J.S."/>
        </authorList>
    </citation>
    <scope>NUCLEOTIDE SEQUENCE [LARGE SCALE GENOMIC DNA]</scope>
    <source>
        <strain evidence="3">cv. Maze</strain>
        <tissue evidence="2">Seeds</tissue>
    </source>
</reference>
<organism evidence="2 3">
    <name type="scientific">Ensete ventricosum</name>
    <name type="common">Abyssinian banana</name>
    <name type="synonym">Musa ensete</name>
    <dbReference type="NCBI Taxonomy" id="4639"/>
    <lineage>
        <taxon>Eukaryota</taxon>
        <taxon>Viridiplantae</taxon>
        <taxon>Streptophyta</taxon>
        <taxon>Embryophyta</taxon>
        <taxon>Tracheophyta</taxon>
        <taxon>Spermatophyta</taxon>
        <taxon>Magnoliopsida</taxon>
        <taxon>Liliopsida</taxon>
        <taxon>Zingiberales</taxon>
        <taxon>Musaceae</taxon>
        <taxon>Ensete</taxon>
    </lineage>
</organism>
<keyword evidence="3" id="KW-1185">Reference proteome</keyword>
<proteinExistence type="predicted"/>
<dbReference type="PANTHER" id="PTHR31579:SF1">
    <property type="entry name" value="OS03G0796600 PROTEIN"/>
    <property type="match status" value="1"/>
</dbReference>
<dbReference type="AlphaFoldDB" id="A0AAV8QXC8"/>
<feature type="region of interest" description="Disordered" evidence="1">
    <location>
        <begin position="244"/>
        <end position="267"/>
    </location>
</feature>
<accession>A0AAV8QXC8</accession>
<dbReference type="Proteomes" id="UP001222027">
    <property type="component" value="Unassembled WGS sequence"/>
</dbReference>
<dbReference type="Pfam" id="PF04720">
    <property type="entry name" value="PDDEXK_6"/>
    <property type="match status" value="1"/>
</dbReference>
<comment type="caution">
    <text evidence="2">The sequence shown here is derived from an EMBL/GenBank/DDBJ whole genome shotgun (WGS) entry which is preliminary data.</text>
</comment>
<gene>
    <name evidence="2" type="ORF">OPV22_019090</name>
</gene>
<sequence>MVRSDQAKPAGKSMLKRLFERQFASVPRISPEERLDSRADLEPSSVSLDRMVRNYMEGESSNRSHPPDDDLAAEATIASADARDAAEAVKGLVLCTSHTEIKLLADASNLMEKTRNCKRKEDSIKAVTAGLRSLGYDASICKSRWKKTSSVAAGEYQYIDVIVRGGERLLVDMDFRSEFEIARSTKSYREVLQSLPSVFVGAEDRVNQIVAVVSEAARKSLKKRGLHVPPWRRPEYMRAKWLSPYSRSTPSKPKREVIIRSRQSVEG</sequence>
<evidence type="ECO:0000313" key="3">
    <source>
        <dbReference type="Proteomes" id="UP001222027"/>
    </source>
</evidence>
<feature type="compositionally biased region" description="Basic and acidic residues" evidence="1">
    <location>
        <begin position="253"/>
        <end position="267"/>
    </location>
</feature>
<dbReference type="NCBIfam" id="TIGR01615">
    <property type="entry name" value="A_thal_3542"/>
    <property type="match status" value="1"/>
</dbReference>